<protein>
    <submittedName>
        <fullName evidence="2">Pilus assembly PilX N-terminal domain-containing protein</fullName>
    </submittedName>
</protein>
<gene>
    <name evidence="2" type="ORF">NG900_17720</name>
</gene>
<reference evidence="2" key="2">
    <citation type="journal article" date="2023" name="Front. Microbiol.">
        <title>Ralstonia chuxiongensis sp. nov., Ralstonia mojiangensis sp. nov., and Ralstonia soli sp. nov., isolated from tobacco fields, are three novel species in the family Burkholderiaceae.</title>
        <authorList>
            <person name="Lu C.H."/>
            <person name="Zhang Y.Y."/>
            <person name="Jiang N."/>
            <person name="Chen W."/>
            <person name="Shao X."/>
            <person name="Zhao Z.M."/>
            <person name="Lu W.L."/>
            <person name="Hu X."/>
            <person name="Xi Y.X."/>
            <person name="Zou S.Y."/>
            <person name="Wei Q.J."/>
            <person name="Lin Z.L."/>
            <person name="Gong L."/>
            <person name="Gai X.T."/>
            <person name="Zhang L.Q."/>
            <person name="Li J.Y."/>
            <person name="Jin Y."/>
            <person name="Xia Z.Y."/>
        </authorList>
    </citation>
    <scope>NUCLEOTIDE SEQUENCE</scope>
    <source>
        <strain evidence="2">21MJYT02-11</strain>
    </source>
</reference>
<dbReference type="EMBL" id="JAMXHT010000006">
    <property type="protein sequence ID" value="MCO5400040.1"/>
    <property type="molecule type" value="Genomic_DNA"/>
</dbReference>
<dbReference type="RefSeq" id="WP_252682673.1">
    <property type="nucleotide sequence ID" value="NZ_JAMXHT010000006.1"/>
</dbReference>
<proteinExistence type="predicted"/>
<dbReference type="InterPro" id="IPR025746">
    <property type="entry name" value="PilX_N_dom"/>
</dbReference>
<evidence type="ECO:0000259" key="1">
    <source>
        <dbReference type="Pfam" id="PF14341"/>
    </source>
</evidence>
<sequence>MKTWSARQRGMSTLFIAAILLFIMSVGVLYANRNIIFEQRTSANQMKQTSAMEVAEAGLQWTIGMLNHPNDIDTACKDSTTSAASFRKSYFQPSSTGFTPLTNVKPGCAWDPSANSGAGAWTCGCPTTGVAAPTLSTSGAAVQSFTVSFAVVASDPTAVQVTSTGCTPQTAMCAAGATSGADASATITAILKVSPLLPGEPAAAVTCGTDCNFSGSFNVVNTDVLTHGVLVNAGGTAGTPPGATTLPGQPVQNALLGSDSSLSSLASSDPTCSNSKMFQSFFGTTLQEYQNAPSTDSITCSSASDCGSQMQSAYDNGWRSFYFPSGFQYNNSSGGNFGTPSDPVTIVTSGSVTINGNINIYGVVFSNDANLNDLGTGNSTIDGALVTCAGFKSNGNGSVTYDPAVMNSLNKASGTIVPVPGSWHDW</sequence>
<feature type="domain" description="Type 4 fimbrial biogenesis protein PilX N-terminal" evidence="1">
    <location>
        <begin position="9"/>
        <end position="59"/>
    </location>
</feature>
<keyword evidence="3" id="KW-1185">Reference proteome</keyword>
<evidence type="ECO:0000313" key="2">
    <source>
        <dbReference type="EMBL" id="MCO5400040.1"/>
    </source>
</evidence>
<organism evidence="2 3">
    <name type="scientific">Ralstonia soli</name>
    <dbReference type="NCBI Taxonomy" id="2953896"/>
    <lineage>
        <taxon>Bacteria</taxon>
        <taxon>Pseudomonadati</taxon>
        <taxon>Pseudomonadota</taxon>
        <taxon>Betaproteobacteria</taxon>
        <taxon>Burkholderiales</taxon>
        <taxon>Burkholderiaceae</taxon>
        <taxon>Ralstonia</taxon>
    </lineage>
</organism>
<dbReference type="Pfam" id="PF14341">
    <property type="entry name" value="PilX_N"/>
    <property type="match status" value="1"/>
</dbReference>
<name>A0ABT1ANM3_9RALS</name>
<evidence type="ECO:0000313" key="3">
    <source>
        <dbReference type="Proteomes" id="UP001162811"/>
    </source>
</evidence>
<accession>A0ABT1ANM3</accession>
<dbReference type="Proteomes" id="UP001162811">
    <property type="component" value="Unassembled WGS sequence"/>
</dbReference>
<reference evidence="2" key="1">
    <citation type="submission" date="2022-06" db="EMBL/GenBank/DDBJ databases">
        <authorList>
            <person name="Lu C.-H."/>
        </authorList>
    </citation>
    <scope>NUCLEOTIDE SEQUENCE</scope>
    <source>
        <strain evidence="2">21MJYT02-11</strain>
    </source>
</reference>
<comment type="caution">
    <text evidence="2">The sequence shown here is derived from an EMBL/GenBank/DDBJ whole genome shotgun (WGS) entry which is preliminary data.</text>
</comment>